<keyword evidence="4" id="KW-0597">Phosphoprotein</keyword>
<dbReference type="GeneTree" id="ENSGT00940000156189"/>
<keyword evidence="6 9" id="KW-0547">Nucleotide-binding</keyword>
<dbReference type="PROSITE" id="PS50011">
    <property type="entry name" value="PROTEIN_KINASE_DOM"/>
    <property type="match status" value="1"/>
</dbReference>
<keyword evidence="8 9" id="KW-0067">ATP-binding</keyword>
<dbReference type="InterPro" id="IPR050117">
    <property type="entry name" value="MAPK"/>
</dbReference>
<dbReference type="Pfam" id="PF00069">
    <property type="entry name" value="Pkinase"/>
    <property type="match status" value="1"/>
</dbReference>
<dbReference type="SUPFAM" id="SSF56112">
    <property type="entry name" value="Protein kinase-like (PK-like)"/>
    <property type="match status" value="1"/>
</dbReference>
<keyword evidence="3" id="KW-0723">Serine/threonine-protein kinase</keyword>
<evidence type="ECO:0000256" key="1">
    <source>
        <dbReference type="ARBA" id="ARBA00001946"/>
    </source>
</evidence>
<evidence type="ECO:0000256" key="8">
    <source>
        <dbReference type="ARBA" id="ARBA00022840"/>
    </source>
</evidence>
<dbReference type="KEGG" id="cjo:107306769"/>
<evidence type="ECO:0000256" key="5">
    <source>
        <dbReference type="ARBA" id="ARBA00022679"/>
    </source>
</evidence>
<dbReference type="PANTHER" id="PTHR24055">
    <property type="entry name" value="MITOGEN-ACTIVATED PROTEIN KINASE"/>
    <property type="match status" value="1"/>
</dbReference>
<evidence type="ECO:0000256" key="7">
    <source>
        <dbReference type="ARBA" id="ARBA00022777"/>
    </source>
</evidence>
<dbReference type="GO" id="GO:0004707">
    <property type="term" value="F:MAP kinase activity"/>
    <property type="evidence" value="ECO:0007669"/>
    <property type="project" value="UniProtKB-EC"/>
</dbReference>
<evidence type="ECO:0000259" key="10">
    <source>
        <dbReference type="PROSITE" id="PS50011"/>
    </source>
</evidence>
<accession>A0A8C2T3E5</accession>
<evidence type="ECO:0000256" key="3">
    <source>
        <dbReference type="ARBA" id="ARBA00022527"/>
    </source>
</evidence>
<feature type="domain" description="Protein kinase" evidence="10">
    <location>
        <begin position="24"/>
        <end position="140"/>
    </location>
</feature>
<dbReference type="GO" id="GO:0005524">
    <property type="term" value="F:ATP binding"/>
    <property type="evidence" value="ECO:0007669"/>
    <property type="project" value="UniProtKB-UniRule"/>
</dbReference>
<organism evidence="11 12">
    <name type="scientific">Coturnix japonica</name>
    <name type="common">Japanese quail</name>
    <name type="synonym">Coturnix coturnix japonica</name>
    <dbReference type="NCBI Taxonomy" id="93934"/>
    <lineage>
        <taxon>Eukaryota</taxon>
        <taxon>Metazoa</taxon>
        <taxon>Chordata</taxon>
        <taxon>Craniata</taxon>
        <taxon>Vertebrata</taxon>
        <taxon>Euteleostomi</taxon>
        <taxon>Archelosauria</taxon>
        <taxon>Archosauria</taxon>
        <taxon>Dinosauria</taxon>
        <taxon>Saurischia</taxon>
        <taxon>Theropoda</taxon>
        <taxon>Coelurosauria</taxon>
        <taxon>Aves</taxon>
        <taxon>Neognathae</taxon>
        <taxon>Galloanserae</taxon>
        <taxon>Galliformes</taxon>
        <taxon>Phasianidae</taxon>
        <taxon>Perdicinae</taxon>
        <taxon>Coturnix</taxon>
    </lineage>
</organism>
<dbReference type="InterPro" id="IPR017441">
    <property type="entry name" value="Protein_kinase_ATP_BS"/>
</dbReference>
<feature type="binding site" evidence="9">
    <location>
        <position position="54"/>
    </location>
    <ligand>
        <name>ATP</name>
        <dbReference type="ChEBI" id="CHEBI:30616"/>
    </ligand>
</feature>
<evidence type="ECO:0000313" key="12">
    <source>
        <dbReference type="Proteomes" id="UP000694412"/>
    </source>
</evidence>
<keyword evidence="7" id="KW-0418">Kinase</keyword>
<dbReference type="OrthoDB" id="192887at2759"/>
<reference evidence="11" key="2">
    <citation type="submission" date="2025-09" db="UniProtKB">
        <authorList>
            <consortium name="Ensembl"/>
        </authorList>
    </citation>
    <scope>IDENTIFICATION</scope>
</reference>
<protein>
    <recommendedName>
        <fullName evidence="2">mitogen-activated protein kinase</fullName>
        <ecNumber evidence="2">2.7.11.24</ecNumber>
    </recommendedName>
</protein>
<proteinExistence type="predicted"/>
<keyword evidence="12" id="KW-1185">Reference proteome</keyword>
<dbReference type="PROSITE" id="PS00107">
    <property type="entry name" value="PROTEIN_KINASE_ATP"/>
    <property type="match status" value="1"/>
</dbReference>
<evidence type="ECO:0000256" key="9">
    <source>
        <dbReference type="PROSITE-ProRule" id="PRU10141"/>
    </source>
</evidence>
<gene>
    <name evidence="11" type="primary">LOC107306769</name>
</gene>
<reference evidence="11" key="1">
    <citation type="submission" date="2025-08" db="UniProtKB">
        <authorList>
            <consortium name="Ensembl"/>
        </authorList>
    </citation>
    <scope>IDENTIFICATION</scope>
</reference>
<evidence type="ECO:0000256" key="2">
    <source>
        <dbReference type="ARBA" id="ARBA00012411"/>
    </source>
</evidence>
<dbReference type="Ensembl" id="ENSCJPT00005010691.1">
    <property type="protein sequence ID" value="ENSCJPP00005006868.1"/>
    <property type="gene ID" value="ENSCJPG00005006341.1"/>
</dbReference>
<dbReference type="Gene3D" id="3.30.200.20">
    <property type="entry name" value="Phosphorylase Kinase, domain 1"/>
    <property type="match status" value="1"/>
</dbReference>
<comment type="cofactor">
    <cofactor evidence="1">
        <name>Mg(2+)</name>
        <dbReference type="ChEBI" id="CHEBI:18420"/>
    </cofactor>
</comment>
<dbReference type="RefSeq" id="XP_015705603.1">
    <property type="nucleotide sequence ID" value="XM_015850117.2"/>
</dbReference>
<evidence type="ECO:0000256" key="6">
    <source>
        <dbReference type="ARBA" id="ARBA00022741"/>
    </source>
</evidence>
<dbReference type="InterPro" id="IPR011009">
    <property type="entry name" value="Kinase-like_dom_sf"/>
</dbReference>
<evidence type="ECO:0000256" key="4">
    <source>
        <dbReference type="ARBA" id="ARBA00022553"/>
    </source>
</evidence>
<dbReference type="GeneID" id="107306769"/>
<dbReference type="FunFam" id="3.30.200.20:FF:000028">
    <property type="entry name" value="Mitogen-activated protein kinase"/>
    <property type="match status" value="1"/>
</dbReference>
<keyword evidence="5" id="KW-0808">Transferase</keyword>
<dbReference type="EC" id="2.7.11.24" evidence="2"/>
<name>A0A8C2T3E5_COTJA</name>
<evidence type="ECO:0000313" key="11">
    <source>
        <dbReference type="Ensembl" id="ENSCJPP00005006868.1"/>
    </source>
</evidence>
<dbReference type="Proteomes" id="UP000694412">
    <property type="component" value="Unassembled WGS sequence"/>
</dbReference>
<dbReference type="AlphaFoldDB" id="A0A8C2T3E5"/>
<dbReference type="InterPro" id="IPR000719">
    <property type="entry name" value="Prot_kinase_dom"/>
</dbReference>
<sequence length="140" mass="15752">MSSPKIGFYRQEITKTLWEVRDRYRDLQPVGSGAYGTVCSAVDGRSGTKVAVKKLSRPFQSIIHAKRTYRELRLLKHMKHENVSSVLTDLMCAEKERKLGRAGQAVVQLCSVQGSSTRPAHLSFICRHQLTQMGVSCEQD</sequence>